<dbReference type="InterPro" id="IPR014223">
    <property type="entry name" value="ABC_CydC/D"/>
</dbReference>
<evidence type="ECO:0000256" key="5">
    <source>
        <dbReference type="ARBA" id="ARBA00022741"/>
    </source>
</evidence>
<evidence type="ECO:0000256" key="9">
    <source>
        <dbReference type="ARBA" id="ARBA00023136"/>
    </source>
</evidence>
<evidence type="ECO:0000256" key="2">
    <source>
        <dbReference type="ARBA" id="ARBA00022448"/>
    </source>
</evidence>
<dbReference type="KEGG" id="vrm:44547418_00499"/>
<keyword evidence="3" id="KW-1003">Cell membrane</keyword>
<dbReference type="InterPro" id="IPR014216">
    <property type="entry name" value="ABC_transptr_CydD"/>
</dbReference>
<dbReference type="NCBIfam" id="TIGR02857">
    <property type="entry name" value="CydD"/>
    <property type="match status" value="1"/>
</dbReference>
<dbReference type="PROSITE" id="PS00675">
    <property type="entry name" value="SIGMA54_INTERACT_1"/>
    <property type="match status" value="1"/>
</dbReference>
<keyword evidence="4 10" id="KW-0812">Transmembrane</keyword>
<dbReference type="Pfam" id="PF00664">
    <property type="entry name" value="ABC_membrane"/>
    <property type="match status" value="1"/>
</dbReference>
<feature type="transmembrane region" description="Helical" evidence="10">
    <location>
        <begin position="233"/>
        <end position="261"/>
    </location>
</feature>
<dbReference type="GO" id="GO:0005886">
    <property type="term" value="C:plasma membrane"/>
    <property type="evidence" value="ECO:0007669"/>
    <property type="project" value="UniProtKB-SubCell"/>
</dbReference>
<evidence type="ECO:0000256" key="3">
    <source>
        <dbReference type="ARBA" id="ARBA00022475"/>
    </source>
</evidence>
<feature type="domain" description="ABC transporter" evidence="11">
    <location>
        <begin position="975"/>
        <end position="1208"/>
    </location>
</feature>
<evidence type="ECO:0000256" key="8">
    <source>
        <dbReference type="ARBA" id="ARBA00022989"/>
    </source>
</evidence>
<evidence type="ECO:0000256" key="4">
    <source>
        <dbReference type="ARBA" id="ARBA00022692"/>
    </source>
</evidence>
<organism evidence="13 14">
    <name type="scientific">Veillonella rodentium</name>
    <dbReference type="NCBI Taxonomy" id="248315"/>
    <lineage>
        <taxon>Bacteria</taxon>
        <taxon>Bacillati</taxon>
        <taxon>Bacillota</taxon>
        <taxon>Negativicutes</taxon>
        <taxon>Veillonellales</taxon>
        <taxon>Veillonellaceae</taxon>
        <taxon>Veillonella</taxon>
    </lineage>
</organism>
<accession>A0A239YLK2</accession>
<dbReference type="FunFam" id="3.40.50.300:FF:000604">
    <property type="entry name" value="ABC transporter B family member 28"/>
    <property type="match status" value="1"/>
</dbReference>
<keyword evidence="8 10" id="KW-1133">Transmembrane helix</keyword>
<dbReference type="SMART" id="SM00382">
    <property type="entry name" value="AAA"/>
    <property type="match status" value="2"/>
</dbReference>
<protein>
    <submittedName>
        <fullName evidence="13">ATP-binding/permease protein CydD</fullName>
    </submittedName>
</protein>
<dbReference type="InterPro" id="IPR003593">
    <property type="entry name" value="AAA+_ATPase"/>
</dbReference>
<dbReference type="RefSeq" id="WP_095065440.1">
    <property type="nucleotide sequence ID" value="NZ_LT906470.1"/>
</dbReference>
<reference evidence="13 14" key="1">
    <citation type="submission" date="2017-06" db="EMBL/GenBank/DDBJ databases">
        <authorList>
            <consortium name="Pathogen Informatics"/>
        </authorList>
    </citation>
    <scope>NUCLEOTIDE SEQUENCE [LARGE SCALE GENOMIC DNA]</scope>
    <source>
        <strain evidence="13 14">NCTC12018</strain>
    </source>
</reference>
<dbReference type="GO" id="GO:0034775">
    <property type="term" value="P:glutathione transmembrane transport"/>
    <property type="evidence" value="ECO:0007669"/>
    <property type="project" value="InterPro"/>
</dbReference>
<evidence type="ECO:0000259" key="11">
    <source>
        <dbReference type="PROSITE" id="PS50893"/>
    </source>
</evidence>
<feature type="transmembrane region" description="Helical" evidence="10">
    <location>
        <begin position="131"/>
        <end position="149"/>
    </location>
</feature>
<dbReference type="GO" id="GO:0045454">
    <property type="term" value="P:cell redox homeostasis"/>
    <property type="evidence" value="ECO:0007669"/>
    <property type="project" value="InterPro"/>
</dbReference>
<dbReference type="Proteomes" id="UP000214973">
    <property type="component" value="Chromosome 1"/>
</dbReference>
<dbReference type="GO" id="GO:0016887">
    <property type="term" value="F:ATP hydrolysis activity"/>
    <property type="evidence" value="ECO:0007669"/>
    <property type="project" value="InterPro"/>
</dbReference>
<feature type="domain" description="ABC transporter" evidence="11">
    <location>
        <begin position="332"/>
        <end position="565"/>
    </location>
</feature>
<dbReference type="SUPFAM" id="SSF90123">
    <property type="entry name" value="ABC transporter transmembrane region"/>
    <property type="match status" value="2"/>
</dbReference>
<dbReference type="InterPro" id="IPR036640">
    <property type="entry name" value="ABC1_TM_sf"/>
</dbReference>
<evidence type="ECO:0000313" key="14">
    <source>
        <dbReference type="Proteomes" id="UP000214973"/>
    </source>
</evidence>
<dbReference type="CDD" id="cd18584">
    <property type="entry name" value="ABC_6TM_AarD_CydD"/>
    <property type="match status" value="1"/>
</dbReference>
<evidence type="ECO:0000256" key="6">
    <source>
        <dbReference type="ARBA" id="ARBA00022807"/>
    </source>
</evidence>
<dbReference type="InterPro" id="IPR039421">
    <property type="entry name" value="Type_1_exporter"/>
</dbReference>
<dbReference type="Pfam" id="PF00005">
    <property type="entry name" value="ABC_tran"/>
    <property type="match status" value="2"/>
</dbReference>
<dbReference type="PROSITE" id="PS50929">
    <property type="entry name" value="ABC_TM1F"/>
    <property type="match status" value="2"/>
</dbReference>
<dbReference type="PANTHER" id="PTHR24221:SF590">
    <property type="entry name" value="COMPONENT LINKED WITH THE ASSEMBLY OF CYTOCHROME' TRANSPORT TRANSMEMBRANE ATP-BINDING PROTEIN ABC TRANSPORTER CYDD-RELATED"/>
    <property type="match status" value="1"/>
</dbReference>
<dbReference type="GO" id="GO:0140359">
    <property type="term" value="F:ABC-type transporter activity"/>
    <property type="evidence" value="ECO:0007669"/>
    <property type="project" value="InterPro"/>
</dbReference>
<keyword evidence="14" id="KW-1185">Reference proteome</keyword>
<keyword evidence="6" id="KW-0645">Protease</keyword>
<dbReference type="InterPro" id="IPR017871">
    <property type="entry name" value="ABC_transporter-like_CS"/>
</dbReference>
<dbReference type="FunFam" id="3.40.50.300:FF:000299">
    <property type="entry name" value="ABC transporter ATP-binding protein/permease"/>
    <property type="match status" value="1"/>
</dbReference>
<feature type="domain" description="ABC transmembrane type-1" evidence="12">
    <location>
        <begin position="660"/>
        <end position="921"/>
    </location>
</feature>
<feature type="transmembrane region" description="Helical" evidence="10">
    <location>
        <begin position="770"/>
        <end position="793"/>
    </location>
</feature>
<feature type="domain" description="ABC transmembrane type-1" evidence="12">
    <location>
        <begin position="18"/>
        <end position="299"/>
    </location>
</feature>
<feature type="transmembrane region" description="Helical" evidence="10">
    <location>
        <begin position="799"/>
        <end position="821"/>
    </location>
</feature>
<dbReference type="Gene3D" id="3.40.50.300">
    <property type="entry name" value="P-loop containing nucleotide triphosphate hydrolases"/>
    <property type="match status" value="2"/>
</dbReference>
<keyword evidence="5" id="KW-0547">Nucleotide-binding</keyword>
<dbReference type="GO" id="GO:0005524">
    <property type="term" value="F:ATP binding"/>
    <property type="evidence" value="ECO:0007669"/>
    <property type="project" value="UniProtKB-KW"/>
</dbReference>
<gene>
    <name evidence="13" type="primary">cydD</name>
    <name evidence="13" type="ORF">SAMEA44547418_00499</name>
</gene>
<evidence type="ECO:0000313" key="13">
    <source>
        <dbReference type="EMBL" id="SNV59667.1"/>
    </source>
</evidence>
<dbReference type="InterPro" id="IPR025662">
    <property type="entry name" value="Sigma_54_int_dom_ATP-bd_1"/>
</dbReference>
<feature type="transmembrane region" description="Helical" evidence="10">
    <location>
        <begin position="886"/>
        <end position="905"/>
    </location>
</feature>
<dbReference type="GO" id="GO:0008234">
    <property type="term" value="F:cysteine-type peptidase activity"/>
    <property type="evidence" value="ECO:0007669"/>
    <property type="project" value="UniProtKB-KW"/>
</dbReference>
<dbReference type="AlphaFoldDB" id="A0A239YLK2"/>
<name>A0A239YLK2_9FIRM</name>
<keyword evidence="2" id="KW-0813">Transport</keyword>
<keyword evidence="6" id="KW-0378">Hydrolase</keyword>
<feature type="transmembrane region" description="Helical" evidence="10">
    <location>
        <begin position="155"/>
        <end position="174"/>
    </location>
</feature>
<keyword evidence="6" id="KW-0788">Thiol protease</keyword>
<feature type="transmembrane region" description="Helical" evidence="10">
    <location>
        <begin position="17"/>
        <end position="38"/>
    </location>
</feature>
<dbReference type="PROSITE" id="PS00211">
    <property type="entry name" value="ABC_TRANSPORTER_1"/>
    <property type="match status" value="2"/>
</dbReference>
<feature type="transmembrane region" description="Helical" evidence="10">
    <location>
        <begin position="58"/>
        <end position="75"/>
    </location>
</feature>
<dbReference type="InterPro" id="IPR011527">
    <property type="entry name" value="ABC1_TM_dom"/>
</dbReference>
<dbReference type="PROSITE" id="PS50893">
    <property type="entry name" value="ABC_TRANSPORTER_2"/>
    <property type="match status" value="2"/>
</dbReference>
<dbReference type="GO" id="GO:0005737">
    <property type="term" value="C:cytoplasm"/>
    <property type="evidence" value="ECO:0007669"/>
    <property type="project" value="UniProtKB-ARBA"/>
</dbReference>
<proteinExistence type="predicted"/>
<evidence type="ECO:0000256" key="1">
    <source>
        <dbReference type="ARBA" id="ARBA00004651"/>
    </source>
</evidence>
<keyword evidence="9 10" id="KW-0472">Membrane</keyword>
<feature type="transmembrane region" description="Helical" evidence="10">
    <location>
        <begin position="695"/>
        <end position="713"/>
    </location>
</feature>
<feature type="transmembrane region" description="Helical" evidence="10">
    <location>
        <begin position="267"/>
        <end position="284"/>
    </location>
</feature>
<dbReference type="PANTHER" id="PTHR24221">
    <property type="entry name" value="ATP-BINDING CASSETTE SUB-FAMILY B"/>
    <property type="match status" value="1"/>
</dbReference>
<comment type="subcellular location">
    <subcellularLocation>
        <location evidence="1">Cell membrane</location>
        <topology evidence="1">Multi-pass membrane protein</topology>
    </subcellularLocation>
</comment>
<dbReference type="SUPFAM" id="SSF52540">
    <property type="entry name" value="P-loop containing nucleoside triphosphate hydrolases"/>
    <property type="match status" value="2"/>
</dbReference>
<dbReference type="GO" id="GO:0042883">
    <property type="term" value="P:cysteine transport"/>
    <property type="evidence" value="ECO:0007669"/>
    <property type="project" value="InterPro"/>
</dbReference>
<evidence type="ECO:0000256" key="10">
    <source>
        <dbReference type="SAM" id="Phobius"/>
    </source>
</evidence>
<dbReference type="InterPro" id="IPR003439">
    <property type="entry name" value="ABC_transporter-like_ATP-bd"/>
</dbReference>
<dbReference type="Gene3D" id="1.20.1560.10">
    <property type="entry name" value="ABC transporter type 1, transmembrane domain"/>
    <property type="match status" value="2"/>
</dbReference>
<keyword evidence="7 13" id="KW-0067">ATP-binding</keyword>
<dbReference type="InterPro" id="IPR027417">
    <property type="entry name" value="P-loop_NTPase"/>
</dbReference>
<evidence type="ECO:0000259" key="12">
    <source>
        <dbReference type="PROSITE" id="PS50929"/>
    </source>
</evidence>
<dbReference type="NCBIfam" id="TIGR02868">
    <property type="entry name" value="CydC"/>
    <property type="match status" value="1"/>
</dbReference>
<sequence>MIQRTALKALLEHKGSFFLLGMTCFIESLAIVTQAWFFAVLLNNFIFLEHSVQDEHDTLIYLGIAIICRLGSYYLQETLALRLGNSVKASFRAHALRHMFQLGVQQKERHGDVIHMITDGLEQVDAYVVRYIPQILYAIMIPLVMGIAIVNTMPIIGILLIITVPLIPFFMILIGKQADRLNKEQWERMSLLSGHFLDVLQGITTLKLFGRAKEQIQVIARLSREFKDSTLRVLRVAFLSALVLELVSTISTALIAVYLGLTLLDGGVAFLPAFFILLLAPEFYTPFRQLGAAFHTGMAGKTSILKYEEFMASQSLLPRGGSQCIDEPLQDISIDGLTFTYGEGKNGVHHISLQAHRDKSVMLVGESGAGKSTVAHIIGGFLKAPTGTVFVDGYDMTELDIDWWRRQVIYVSQRPHLMKGTLREILSFGLDVSDEDILNACKEVALIDVIKRKPEGLDTIIGEGGAGLSGGERQRVALARAFLRQGQILILDEVTAHLDVKTESIISRAVQRLMKGKIVILIGHRLQTMHWASSLYVLKDGHIIQQGTYDELINTDGYFKELVSAGTGKLDIASSGTSVDAGKSEDTVSGAFTLYESGYTGSENVPAGQSAHPSLRAESMYGDDTLREKSLERRGAGSFIDLQGWKLLFSVLGPAKWSMVLALIFTFFTVFMNVGLLSVSAWLLASAALQPDITYLSLAIVGVRSFGISRAVCRYFERYTTHRMAFQGLYGLRLWFYKRLEPLAPAILKRIGAGDMLGRIMGDIEVLQFFYLRTLIPPIAAIGLTALVAYGAFTISPGLLWPVLIAAVVTGIILPIVVYGYNQKNLRVIAPQQGEYKALLSDTMDSLEDIISYGNENLVYERIQFMMTAVDDCKSSIDNDMNRGNTVFIACIQLTVIIVACMAAHVLSGPYASVMVAVAAIGVQAWFESLQPMIAAVHHGAESRIATNRLLELEQERPPVIETVQPELIDTIEHIHFKDVSFAYDAYNNIYENLDLYIPKGQSVAIVGASGSGKTTLFNMLERLYDYGGSIDIGKHELKHLAIDAWRELLGTITQDTYIFHASLKDNIRLARPSASDDDIDRTIKRASLQAVVNRLPRGLDTIIGSGGYGLSGGERQRVALARLFLRNPQLVLLDEPLEGLDQVTRRSLHTDLMKYIEGRTCLYITHQLEGLEKMDRIIFMDQGQIVEDGTYDELIASEGRFYEYCYLSMARIG</sequence>
<feature type="transmembrane region" description="Helical" evidence="10">
    <location>
        <begin position="660"/>
        <end position="683"/>
    </location>
</feature>
<dbReference type="EMBL" id="LT906470">
    <property type="protein sequence ID" value="SNV59667.1"/>
    <property type="molecule type" value="Genomic_DNA"/>
</dbReference>
<evidence type="ECO:0000256" key="7">
    <source>
        <dbReference type="ARBA" id="ARBA00022840"/>
    </source>
</evidence>